<comment type="caution">
    <text evidence="2">The sequence shown here is derived from an EMBL/GenBank/DDBJ whole genome shotgun (WGS) entry which is preliminary data.</text>
</comment>
<feature type="chain" id="PRO_5028195566" evidence="1">
    <location>
        <begin position="17"/>
        <end position="212"/>
    </location>
</feature>
<feature type="signal peptide" evidence="1">
    <location>
        <begin position="1"/>
        <end position="16"/>
    </location>
</feature>
<dbReference type="AlphaFoldDB" id="A0A6V7UBN0"/>
<evidence type="ECO:0000313" key="2">
    <source>
        <dbReference type="EMBL" id="CAD2150983.1"/>
    </source>
</evidence>
<keyword evidence="1" id="KW-0732">Signal</keyword>
<protein>
    <submittedName>
        <fullName evidence="2">Uncharacterized protein</fullName>
    </submittedName>
</protein>
<gene>
    <name evidence="2" type="ORF">MENT_LOCUS10219</name>
</gene>
<proteinExistence type="predicted"/>
<sequence length="212" mass="25627">MFKKILLILFFNFCLGIDVKLKIIENYLESRQFDYLIKNNLELPKCFLWYKIDENNENKIYGELEILNNIYLFKNIQKEIIFENNEFTQFCCEIQKHPILIEIIPWIQKGKICRKLFNENDIKYKNEEYQISILGNNSFIPKELKIKEKQIEQINENINILKRMYLENNFKEVDLKARIVVLNNKMLEVPLNEKMGLLSEIKKEYNEMIQNG</sequence>
<organism evidence="2 3">
    <name type="scientific">Meloidogyne enterolobii</name>
    <name type="common">Root-knot nematode worm</name>
    <name type="synonym">Meloidogyne mayaguensis</name>
    <dbReference type="NCBI Taxonomy" id="390850"/>
    <lineage>
        <taxon>Eukaryota</taxon>
        <taxon>Metazoa</taxon>
        <taxon>Ecdysozoa</taxon>
        <taxon>Nematoda</taxon>
        <taxon>Chromadorea</taxon>
        <taxon>Rhabditida</taxon>
        <taxon>Tylenchina</taxon>
        <taxon>Tylenchomorpha</taxon>
        <taxon>Tylenchoidea</taxon>
        <taxon>Meloidogynidae</taxon>
        <taxon>Meloidogyninae</taxon>
        <taxon>Meloidogyne</taxon>
    </lineage>
</organism>
<dbReference type="Proteomes" id="UP000580250">
    <property type="component" value="Unassembled WGS sequence"/>
</dbReference>
<name>A0A6V7UBN0_MELEN</name>
<evidence type="ECO:0000256" key="1">
    <source>
        <dbReference type="SAM" id="SignalP"/>
    </source>
</evidence>
<reference evidence="2 3" key="1">
    <citation type="submission" date="2020-08" db="EMBL/GenBank/DDBJ databases">
        <authorList>
            <person name="Koutsovoulos G."/>
            <person name="Danchin GJ E."/>
        </authorList>
    </citation>
    <scope>NUCLEOTIDE SEQUENCE [LARGE SCALE GENOMIC DNA]</scope>
</reference>
<evidence type="ECO:0000313" key="3">
    <source>
        <dbReference type="Proteomes" id="UP000580250"/>
    </source>
</evidence>
<accession>A0A6V7UBN0</accession>
<dbReference type="EMBL" id="CAJEWN010000047">
    <property type="protein sequence ID" value="CAD2150983.1"/>
    <property type="molecule type" value="Genomic_DNA"/>
</dbReference>